<name>A0A2A6LXC2_RHIFR</name>
<proteinExistence type="predicted"/>
<dbReference type="AlphaFoldDB" id="A0A2A6LXC2"/>
<dbReference type="Proteomes" id="UP000220353">
    <property type="component" value="Unassembled WGS sequence"/>
</dbReference>
<protein>
    <recommendedName>
        <fullName evidence="2">DUF551 domain-containing protein</fullName>
    </recommendedName>
</protein>
<evidence type="ECO:0000313" key="4">
    <source>
        <dbReference type="Proteomes" id="UP000220353"/>
    </source>
</evidence>
<gene>
    <name evidence="3" type="ORF">CO661_13965</name>
</gene>
<sequence length="128" mass="14476">MTDDIAKTAATQTQVLALELGLTESAQKEIIQKHLVAMLAMERRDKWERIETAPKDRTPVIIAVPTKDRDDYIVGEAYFDPEHYGDGDWWWAGNSHGDYHDGPISDINYHGPTHWQHLPTAPEGGEQP</sequence>
<dbReference type="InterPro" id="IPR007539">
    <property type="entry name" value="DUF551"/>
</dbReference>
<evidence type="ECO:0000259" key="2">
    <source>
        <dbReference type="Pfam" id="PF04448"/>
    </source>
</evidence>
<dbReference type="EMBL" id="NWTC01000009">
    <property type="protein sequence ID" value="PDT47283.1"/>
    <property type="molecule type" value="Genomic_DNA"/>
</dbReference>
<organism evidence="3 4">
    <name type="scientific">Rhizobium fredii</name>
    <name type="common">Sinorhizobium fredii</name>
    <dbReference type="NCBI Taxonomy" id="380"/>
    <lineage>
        <taxon>Bacteria</taxon>
        <taxon>Pseudomonadati</taxon>
        <taxon>Pseudomonadota</taxon>
        <taxon>Alphaproteobacteria</taxon>
        <taxon>Hyphomicrobiales</taxon>
        <taxon>Rhizobiaceae</taxon>
        <taxon>Sinorhizobium/Ensifer group</taxon>
        <taxon>Sinorhizobium</taxon>
    </lineage>
</organism>
<evidence type="ECO:0000256" key="1">
    <source>
        <dbReference type="SAM" id="MobiDB-lite"/>
    </source>
</evidence>
<evidence type="ECO:0000313" key="3">
    <source>
        <dbReference type="EMBL" id="PDT47283.1"/>
    </source>
</evidence>
<dbReference type="RefSeq" id="WP_097586891.1">
    <property type="nucleotide sequence ID" value="NZ_NWTC01000009.1"/>
</dbReference>
<reference evidence="3 4" key="1">
    <citation type="submission" date="2017-09" db="EMBL/GenBank/DDBJ databases">
        <title>Comparative genomics of rhizobia isolated from Phaseolus vulgaris in China.</title>
        <authorList>
            <person name="Tong W."/>
        </authorList>
    </citation>
    <scope>NUCLEOTIDE SEQUENCE [LARGE SCALE GENOMIC DNA]</scope>
    <source>
        <strain evidence="3 4">PCH1</strain>
    </source>
</reference>
<accession>A0A2A6LXC2</accession>
<comment type="caution">
    <text evidence="3">The sequence shown here is derived from an EMBL/GenBank/DDBJ whole genome shotgun (WGS) entry which is preliminary data.</text>
</comment>
<feature type="region of interest" description="Disordered" evidence="1">
    <location>
        <begin position="101"/>
        <end position="128"/>
    </location>
</feature>
<dbReference type="Pfam" id="PF04448">
    <property type="entry name" value="DUF551"/>
    <property type="match status" value="1"/>
</dbReference>
<feature type="domain" description="DUF551" evidence="2">
    <location>
        <begin position="54"/>
        <end position="123"/>
    </location>
</feature>